<accession>L0D6B3</accession>
<dbReference type="HOGENOM" id="CLU_3084736_0_0_0"/>
<dbReference type="KEGG" id="saci:Sinac_0362"/>
<sequence length="52" mass="5917">MISEFVAEPNVNTGDMVISVSTESEQREGSAAKKNEGLIERLRYRRRVFDSI</sequence>
<dbReference type="STRING" id="886293.Sinac_0362"/>
<name>L0D6B3_SINAD</name>
<proteinExistence type="predicted"/>
<evidence type="ECO:0000313" key="1">
    <source>
        <dbReference type="EMBL" id="AGA24802.1"/>
    </source>
</evidence>
<dbReference type="AlphaFoldDB" id="L0D6B3"/>
<evidence type="ECO:0000313" key="2">
    <source>
        <dbReference type="Proteomes" id="UP000010798"/>
    </source>
</evidence>
<reference evidence="1 2" key="1">
    <citation type="submission" date="2012-02" db="EMBL/GenBank/DDBJ databases">
        <title>Complete sequence of chromosome of Singulisphaera acidiphila DSM 18658.</title>
        <authorList>
            <consortium name="US DOE Joint Genome Institute (JGI-PGF)"/>
            <person name="Lucas S."/>
            <person name="Copeland A."/>
            <person name="Lapidus A."/>
            <person name="Glavina del Rio T."/>
            <person name="Dalin E."/>
            <person name="Tice H."/>
            <person name="Bruce D."/>
            <person name="Goodwin L."/>
            <person name="Pitluck S."/>
            <person name="Peters L."/>
            <person name="Ovchinnikova G."/>
            <person name="Chertkov O."/>
            <person name="Kyrpides N."/>
            <person name="Mavromatis K."/>
            <person name="Ivanova N."/>
            <person name="Brettin T."/>
            <person name="Detter J.C."/>
            <person name="Han C."/>
            <person name="Larimer F."/>
            <person name="Land M."/>
            <person name="Hauser L."/>
            <person name="Markowitz V."/>
            <person name="Cheng J.-F."/>
            <person name="Hugenholtz P."/>
            <person name="Woyke T."/>
            <person name="Wu D."/>
            <person name="Tindall B."/>
            <person name="Pomrenke H."/>
            <person name="Brambilla E."/>
            <person name="Klenk H.-P."/>
            <person name="Eisen J.A."/>
        </authorList>
    </citation>
    <scope>NUCLEOTIDE SEQUENCE [LARGE SCALE GENOMIC DNA]</scope>
    <source>
        <strain evidence="2">ATCC BAA-1392 / DSM 18658 / VKM B-2454 / MOB10</strain>
    </source>
</reference>
<organism evidence="1 2">
    <name type="scientific">Singulisphaera acidiphila (strain ATCC BAA-1392 / DSM 18658 / VKM B-2454 / MOB10)</name>
    <dbReference type="NCBI Taxonomy" id="886293"/>
    <lineage>
        <taxon>Bacteria</taxon>
        <taxon>Pseudomonadati</taxon>
        <taxon>Planctomycetota</taxon>
        <taxon>Planctomycetia</taxon>
        <taxon>Isosphaerales</taxon>
        <taxon>Isosphaeraceae</taxon>
        <taxon>Singulisphaera</taxon>
    </lineage>
</organism>
<dbReference type="Proteomes" id="UP000010798">
    <property type="component" value="Chromosome"/>
</dbReference>
<protein>
    <submittedName>
        <fullName evidence="1">Uncharacterized protein</fullName>
    </submittedName>
</protein>
<gene>
    <name evidence="1" type="ordered locus">Sinac_0362</name>
</gene>
<keyword evidence="2" id="KW-1185">Reference proteome</keyword>
<dbReference type="EMBL" id="CP003364">
    <property type="protein sequence ID" value="AGA24802.1"/>
    <property type="molecule type" value="Genomic_DNA"/>
</dbReference>